<dbReference type="SUPFAM" id="SSF56349">
    <property type="entry name" value="DNA breaking-rejoining enzymes"/>
    <property type="match status" value="1"/>
</dbReference>
<evidence type="ECO:0000256" key="1">
    <source>
        <dbReference type="ARBA" id="ARBA00023172"/>
    </source>
</evidence>
<dbReference type="Gene3D" id="1.10.443.10">
    <property type="entry name" value="Intergrase catalytic core"/>
    <property type="match status" value="1"/>
</dbReference>
<keyword evidence="1" id="KW-0233">DNA recombination</keyword>
<name>A0A7X0CGV2_9BURK</name>
<dbReference type="InterPro" id="IPR013762">
    <property type="entry name" value="Integrase-like_cat_sf"/>
</dbReference>
<protein>
    <submittedName>
        <fullName evidence="2">Site-specific recombinase XerD</fullName>
    </submittedName>
</protein>
<proteinExistence type="predicted"/>
<evidence type="ECO:0000313" key="3">
    <source>
        <dbReference type="Proteomes" id="UP000540787"/>
    </source>
</evidence>
<sequence length="45" mass="4953">MPLNVVQEILGHEDSATTAIYVKAREKRLAAEAARLYGEPEDPKA</sequence>
<gene>
    <name evidence="2" type="ORF">HD842_004615</name>
</gene>
<dbReference type="EMBL" id="JACHBX010000006">
    <property type="protein sequence ID" value="MBB6136437.1"/>
    <property type="molecule type" value="Genomic_DNA"/>
</dbReference>
<keyword evidence="3" id="KW-1185">Reference proteome</keyword>
<dbReference type="GO" id="GO:0006310">
    <property type="term" value="P:DNA recombination"/>
    <property type="evidence" value="ECO:0007669"/>
    <property type="project" value="UniProtKB-KW"/>
</dbReference>
<comment type="caution">
    <text evidence="2">The sequence shown here is derived from an EMBL/GenBank/DDBJ whole genome shotgun (WGS) entry which is preliminary data.</text>
</comment>
<dbReference type="GO" id="GO:0003677">
    <property type="term" value="F:DNA binding"/>
    <property type="evidence" value="ECO:0007669"/>
    <property type="project" value="InterPro"/>
</dbReference>
<dbReference type="InterPro" id="IPR011010">
    <property type="entry name" value="DNA_brk_join_enz"/>
</dbReference>
<evidence type="ECO:0000313" key="2">
    <source>
        <dbReference type="EMBL" id="MBB6136437.1"/>
    </source>
</evidence>
<dbReference type="GO" id="GO:0015074">
    <property type="term" value="P:DNA integration"/>
    <property type="evidence" value="ECO:0007669"/>
    <property type="project" value="InterPro"/>
</dbReference>
<dbReference type="Proteomes" id="UP000540787">
    <property type="component" value="Unassembled WGS sequence"/>
</dbReference>
<dbReference type="AlphaFoldDB" id="A0A7X0CGV2"/>
<accession>A0A7X0CGV2</accession>
<reference evidence="2 3" key="1">
    <citation type="submission" date="2020-08" db="EMBL/GenBank/DDBJ databases">
        <title>The Agave Microbiome: Exploring the role of microbial communities in plant adaptations to desert environments.</title>
        <authorList>
            <person name="Partida-Martinez L.P."/>
        </authorList>
    </citation>
    <scope>NUCLEOTIDE SEQUENCE [LARGE SCALE GENOMIC DNA]</scope>
    <source>
        <strain evidence="2 3">AT3.2</strain>
    </source>
</reference>
<organism evidence="2 3">
    <name type="scientific">Massilia aurea</name>
    <dbReference type="NCBI Taxonomy" id="373040"/>
    <lineage>
        <taxon>Bacteria</taxon>
        <taxon>Pseudomonadati</taxon>
        <taxon>Pseudomonadota</taxon>
        <taxon>Betaproteobacteria</taxon>
        <taxon>Burkholderiales</taxon>
        <taxon>Oxalobacteraceae</taxon>
        <taxon>Telluria group</taxon>
        <taxon>Massilia</taxon>
    </lineage>
</organism>